<reference evidence="2 3" key="1">
    <citation type="journal article" date="2011" name="Genome Res.">
        <title>Phylogeny-wide analysis of social amoeba genomes highlights ancient origins for complex intercellular communication.</title>
        <authorList>
            <person name="Heidel A.J."/>
            <person name="Lawal H.M."/>
            <person name="Felder M."/>
            <person name="Schilde C."/>
            <person name="Helps N.R."/>
            <person name="Tunggal B."/>
            <person name="Rivero F."/>
            <person name="John U."/>
            <person name="Schleicher M."/>
            <person name="Eichinger L."/>
            <person name="Platzer M."/>
            <person name="Noegel A.A."/>
            <person name="Schaap P."/>
            <person name="Gloeckner G."/>
        </authorList>
    </citation>
    <scope>NUCLEOTIDE SEQUENCE [LARGE SCALE GENOMIC DNA]</scope>
    <source>
        <strain evidence="3">ATCC 26659 / Pp 5 / PN500</strain>
    </source>
</reference>
<evidence type="ECO:0000313" key="3">
    <source>
        <dbReference type="Proteomes" id="UP000001396"/>
    </source>
</evidence>
<accession>D3BFX2</accession>
<dbReference type="FunCoup" id="D3BFX2">
    <property type="interactions" value="805"/>
</dbReference>
<dbReference type="Proteomes" id="UP000001396">
    <property type="component" value="Unassembled WGS sequence"/>
</dbReference>
<feature type="region of interest" description="Disordered" evidence="1">
    <location>
        <begin position="16"/>
        <end position="69"/>
    </location>
</feature>
<sequence>MISTVSFNLNHTDLKENAPMTIKSKSGSGGGGSSTPGLSSTKQKSVLAGTNTPRGAFRDLTNASVTPHHQLSTKNKKIILQTTTTANATPKSLTPAHPNILFVPSSSSSSTSFKKLNSQLIKPMENKKKLVTPTPTPTTPTPTLKELSSSPVAGEVSEPVPRIDVMYPAPKIPLSIENKMSNQMIKSMIMTPASNHLCGHSNDTSTLYENSYDEIDFSNYDNTNNNNNSNNNNNNKSLISIVPDYLDDINYNGCNMDSDLIEPPPSPLISEPNNNLINNTFSFTDYFNQILL</sequence>
<gene>
    <name evidence="2" type="ORF">PPL_07423</name>
</gene>
<dbReference type="InParanoid" id="D3BFX2"/>
<comment type="caution">
    <text evidence="2">The sequence shown here is derived from an EMBL/GenBank/DDBJ whole genome shotgun (WGS) entry which is preliminary data.</text>
</comment>
<keyword evidence="3" id="KW-1185">Reference proteome</keyword>
<evidence type="ECO:0000256" key="1">
    <source>
        <dbReference type="SAM" id="MobiDB-lite"/>
    </source>
</evidence>
<dbReference type="GeneID" id="31362904"/>
<evidence type="ECO:0000313" key="2">
    <source>
        <dbReference type="EMBL" id="EFA79732.1"/>
    </source>
</evidence>
<dbReference type="AlphaFoldDB" id="D3BFX2"/>
<organism evidence="2 3">
    <name type="scientific">Heterostelium pallidum (strain ATCC 26659 / Pp 5 / PN500)</name>
    <name type="common">Cellular slime mold</name>
    <name type="synonym">Polysphondylium pallidum</name>
    <dbReference type="NCBI Taxonomy" id="670386"/>
    <lineage>
        <taxon>Eukaryota</taxon>
        <taxon>Amoebozoa</taxon>
        <taxon>Evosea</taxon>
        <taxon>Eumycetozoa</taxon>
        <taxon>Dictyostelia</taxon>
        <taxon>Acytosteliales</taxon>
        <taxon>Acytosteliaceae</taxon>
        <taxon>Heterostelium</taxon>
    </lineage>
</organism>
<protein>
    <submittedName>
        <fullName evidence="2">Uncharacterized protein</fullName>
    </submittedName>
</protein>
<name>D3BFX2_HETP5</name>
<dbReference type="RefSeq" id="XP_020431853.1">
    <property type="nucleotide sequence ID" value="XM_020578258.1"/>
</dbReference>
<feature type="region of interest" description="Disordered" evidence="1">
    <location>
        <begin position="129"/>
        <end position="155"/>
    </location>
</feature>
<dbReference type="EMBL" id="ADBJ01000032">
    <property type="protein sequence ID" value="EFA79732.1"/>
    <property type="molecule type" value="Genomic_DNA"/>
</dbReference>
<proteinExistence type="predicted"/>